<dbReference type="NCBIfam" id="TIGR00026">
    <property type="entry name" value="hi_GC_TIGR00026"/>
    <property type="match status" value="1"/>
</dbReference>
<dbReference type="Gene3D" id="2.30.110.10">
    <property type="entry name" value="Electron Transport, Fmn-binding Protein, Chain A"/>
    <property type="match status" value="1"/>
</dbReference>
<dbReference type="InterPro" id="IPR004378">
    <property type="entry name" value="F420H2_quin_Rdtase"/>
</dbReference>
<dbReference type="PANTHER" id="PTHR39428">
    <property type="entry name" value="F420H(2)-DEPENDENT QUINONE REDUCTASE RV1261C"/>
    <property type="match status" value="1"/>
</dbReference>
<evidence type="ECO:0000256" key="2">
    <source>
        <dbReference type="ARBA" id="ARBA00049106"/>
    </source>
</evidence>
<dbReference type="RefSeq" id="WP_195000377.1">
    <property type="nucleotide sequence ID" value="NZ_JADLQN010000001.1"/>
</dbReference>
<dbReference type="EMBL" id="JADLQN010000001">
    <property type="protein sequence ID" value="MBF6353475.1"/>
    <property type="molecule type" value="Genomic_DNA"/>
</dbReference>
<accession>A0ABS0D4R6</accession>
<evidence type="ECO:0000313" key="4">
    <source>
        <dbReference type="Proteomes" id="UP000707731"/>
    </source>
</evidence>
<protein>
    <submittedName>
        <fullName evidence="3">Nitroreductase family deazaflavin-dependent oxidoreductase</fullName>
    </submittedName>
</protein>
<name>A0ABS0D4R6_9NOCA</name>
<gene>
    <name evidence="3" type="ORF">IU449_02745</name>
</gene>
<evidence type="ECO:0000313" key="3">
    <source>
        <dbReference type="EMBL" id="MBF6353475.1"/>
    </source>
</evidence>
<dbReference type="Pfam" id="PF04075">
    <property type="entry name" value="F420H2_quin_red"/>
    <property type="match status" value="1"/>
</dbReference>
<reference evidence="3 4" key="1">
    <citation type="submission" date="2020-10" db="EMBL/GenBank/DDBJ databases">
        <title>Identification of Nocardia species via Next-generation sequencing and recognition of intraspecies genetic diversity.</title>
        <authorList>
            <person name="Li P."/>
            <person name="Li P."/>
            <person name="Lu B."/>
        </authorList>
    </citation>
    <scope>NUCLEOTIDE SEQUENCE [LARGE SCALE GENOMIC DNA]</scope>
    <source>
        <strain evidence="3 4">BJ06-0143</strain>
    </source>
</reference>
<comment type="caution">
    <text evidence="3">The sequence shown here is derived from an EMBL/GenBank/DDBJ whole genome shotgun (WGS) entry which is preliminary data.</text>
</comment>
<evidence type="ECO:0000256" key="1">
    <source>
        <dbReference type="ARBA" id="ARBA00008710"/>
    </source>
</evidence>
<comment type="catalytic activity">
    <reaction evidence="2">
        <text>oxidized coenzyme F420-(gamma-L-Glu)(n) + a quinol + H(+) = reduced coenzyme F420-(gamma-L-Glu)(n) + a quinone</text>
        <dbReference type="Rhea" id="RHEA:39663"/>
        <dbReference type="Rhea" id="RHEA-COMP:12939"/>
        <dbReference type="Rhea" id="RHEA-COMP:14378"/>
        <dbReference type="ChEBI" id="CHEBI:15378"/>
        <dbReference type="ChEBI" id="CHEBI:24646"/>
        <dbReference type="ChEBI" id="CHEBI:132124"/>
        <dbReference type="ChEBI" id="CHEBI:133980"/>
        <dbReference type="ChEBI" id="CHEBI:139511"/>
    </reaction>
</comment>
<dbReference type="Proteomes" id="UP000707731">
    <property type="component" value="Unassembled WGS sequence"/>
</dbReference>
<sequence length="142" mass="15980">MRTAPLIMRLERLLRRVSGGRMGVLDLAGLPALELTVPGRKTGMPRTTALLYVPLGADFLVIGSNWGKPAHPMWSANLRAAETAVVHRGGERFRVRVVEVTGPRRKELWEHAVSVWPGYAMECERSGGREFRMFELRRAEET</sequence>
<comment type="similarity">
    <text evidence="1">Belongs to the F420H(2)-dependent quinone reductase family.</text>
</comment>
<dbReference type="InterPro" id="IPR012349">
    <property type="entry name" value="Split_barrel_FMN-bd"/>
</dbReference>
<dbReference type="PANTHER" id="PTHR39428:SF1">
    <property type="entry name" value="F420H(2)-DEPENDENT QUINONE REDUCTASE RV1261C"/>
    <property type="match status" value="1"/>
</dbReference>
<proteinExistence type="inferred from homology"/>
<organism evidence="3 4">
    <name type="scientific">Nocardia higoensis</name>
    <dbReference type="NCBI Taxonomy" id="228599"/>
    <lineage>
        <taxon>Bacteria</taxon>
        <taxon>Bacillati</taxon>
        <taxon>Actinomycetota</taxon>
        <taxon>Actinomycetes</taxon>
        <taxon>Mycobacteriales</taxon>
        <taxon>Nocardiaceae</taxon>
        <taxon>Nocardia</taxon>
    </lineage>
</organism>
<keyword evidence="4" id="KW-1185">Reference proteome</keyword>